<dbReference type="GeneID" id="8050236"/>
<gene>
    <name evidence="4" type="ordered locus">Cd36_33310</name>
    <name evidence="5" type="ORF">CD36_33310</name>
</gene>
<protein>
    <submittedName>
        <fullName evidence="5">NifU-like protein, mitochondrial, putative</fullName>
    </submittedName>
</protein>
<feature type="domain" description="Scaffold protein Nfu/NifU N-terminal" evidence="3">
    <location>
        <begin position="79"/>
        <end position="166"/>
    </location>
</feature>
<sequence>MLVVGTGTIFQYNTKKTSNNKIMMMRIASIELHFPFFPFESSLPNIMFTFSRTIPRSLLHYKPITKKTPLITTIRNLFIQTSETPNEQALKFLPSIKILQDNQTKEFLSGREAASSPLALKLFSIDGIRSVMFGSDFITIEKLNNFDWSLLKPEIFSILTEYLTNGTPILLEDGVDEDGNSLLTNDMAINEDDDEVVSMIKELIFTRIRPAIQDDGGDIEFVNFNEEDGTVYLRLKGACRSCDSSSVTLKNGIESMLKHYIEEVNSVEPIEEEQEEISVESSTVKPINRDDSSSVSSSPPSL</sequence>
<dbReference type="SUPFAM" id="SSF110836">
    <property type="entry name" value="Hypothetical protein SAV1430"/>
    <property type="match status" value="1"/>
</dbReference>
<dbReference type="GO" id="GO:0016226">
    <property type="term" value="P:iron-sulfur cluster assembly"/>
    <property type="evidence" value="ECO:0007669"/>
    <property type="project" value="InterPro"/>
</dbReference>
<dbReference type="HOGENOM" id="CLU_060555_0_0_1"/>
<dbReference type="InterPro" id="IPR036498">
    <property type="entry name" value="Nfu/NifU_N_sf"/>
</dbReference>
<feature type="region of interest" description="Disordered" evidence="2">
    <location>
        <begin position="269"/>
        <end position="302"/>
    </location>
</feature>
<dbReference type="SUPFAM" id="SSF117916">
    <property type="entry name" value="Fe-S cluster assembly (FSCA) domain-like"/>
    <property type="match status" value="1"/>
</dbReference>
<dbReference type="PANTHER" id="PTHR11178">
    <property type="entry name" value="IRON-SULFUR CLUSTER SCAFFOLD PROTEIN NFU-RELATED"/>
    <property type="match status" value="1"/>
</dbReference>
<evidence type="ECO:0000256" key="1">
    <source>
        <dbReference type="ARBA" id="ARBA00006420"/>
    </source>
</evidence>
<evidence type="ECO:0000313" key="5">
    <source>
        <dbReference type="EMBL" id="CAX40278.1"/>
    </source>
</evidence>
<evidence type="ECO:0000313" key="4">
    <source>
        <dbReference type="CGD" id="CAL0000166399"/>
    </source>
</evidence>
<dbReference type="InterPro" id="IPR014824">
    <property type="entry name" value="Nfu/NifU_N"/>
</dbReference>
<dbReference type="GO" id="GO:0051536">
    <property type="term" value="F:iron-sulfur cluster binding"/>
    <property type="evidence" value="ECO:0007669"/>
    <property type="project" value="InterPro"/>
</dbReference>
<dbReference type="Pfam" id="PF08712">
    <property type="entry name" value="Nfu_N"/>
    <property type="match status" value="1"/>
</dbReference>
<dbReference type="SMART" id="SM00932">
    <property type="entry name" value="Nfu_N"/>
    <property type="match status" value="1"/>
</dbReference>
<dbReference type="KEGG" id="cdu:CD36_33310"/>
<dbReference type="FunFam" id="3.30.300.130:FF:000001">
    <property type="entry name" value="NFU1 iron-sulfur cluster scaffold"/>
    <property type="match status" value="1"/>
</dbReference>
<proteinExistence type="inferred from homology"/>
<feature type="compositionally biased region" description="Low complexity" evidence="2">
    <location>
        <begin position="293"/>
        <end position="302"/>
    </location>
</feature>
<dbReference type="EMBL" id="FM992695">
    <property type="protein sequence ID" value="CAX40278.1"/>
    <property type="molecule type" value="Genomic_DNA"/>
</dbReference>
<dbReference type="Proteomes" id="UP000002605">
    <property type="component" value="Chromosome R"/>
</dbReference>
<dbReference type="Pfam" id="PF01106">
    <property type="entry name" value="NifU"/>
    <property type="match status" value="1"/>
</dbReference>
<evidence type="ECO:0000313" key="6">
    <source>
        <dbReference type="Proteomes" id="UP000002605"/>
    </source>
</evidence>
<dbReference type="OrthoDB" id="565552at2759"/>
<dbReference type="InterPro" id="IPR001075">
    <property type="entry name" value="NIF_FeS_clus_asmbl_NifU_C"/>
</dbReference>
<comment type="similarity">
    <text evidence="1">Belongs to the NifU family.</text>
</comment>
<dbReference type="VEuPathDB" id="FungiDB:CD36_33310"/>
<name>B9WMG5_CANDC</name>
<keyword evidence="6" id="KW-1185">Reference proteome</keyword>
<reference evidence="5 6" key="1">
    <citation type="journal article" date="2009" name="Genome Res.">
        <title>Comparative genomics of the fungal pathogens Candida dubliniensis and Candida albicans.</title>
        <authorList>
            <person name="Jackson A.P."/>
            <person name="Gamble J.A."/>
            <person name="Yeomans T."/>
            <person name="Moran G.P."/>
            <person name="Saunders D."/>
            <person name="Harris D."/>
            <person name="Aslett M."/>
            <person name="Barrell J.F."/>
            <person name="Butler G."/>
            <person name="Citiulo F."/>
            <person name="Coleman D.C."/>
            <person name="de Groot P.W.J."/>
            <person name="Goodwin T.J."/>
            <person name="Quail M.A."/>
            <person name="McQuillan J."/>
            <person name="Munro C.A."/>
            <person name="Pain A."/>
            <person name="Poulter R.T."/>
            <person name="Rajandream M.A."/>
            <person name="Renauld H."/>
            <person name="Spiering M.J."/>
            <person name="Tivey A."/>
            <person name="Gow N.A.R."/>
            <person name="Barrell B."/>
            <person name="Sullivan D.J."/>
            <person name="Berriman M."/>
        </authorList>
    </citation>
    <scope>NUCLEOTIDE SEQUENCE [LARGE SCALE GENOMIC DNA]</scope>
    <source>
        <strain evidence="6">CD36 / ATCC MYA-646 / CBS 7987 / NCPF 3949 / NRRL Y-17841</strain>
    </source>
</reference>
<accession>B9WMG5</accession>
<evidence type="ECO:0000256" key="2">
    <source>
        <dbReference type="SAM" id="MobiDB-lite"/>
    </source>
</evidence>
<dbReference type="PANTHER" id="PTHR11178:SF1">
    <property type="entry name" value="NFU1 IRON-SULFUR CLUSTER SCAFFOLD HOMOLOG, MITOCHONDRIAL"/>
    <property type="match status" value="1"/>
</dbReference>
<dbReference type="Gene3D" id="3.30.300.130">
    <property type="entry name" value="Fe-S cluster assembly (FSCA)"/>
    <property type="match status" value="1"/>
</dbReference>
<dbReference type="GO" id="GO:0005506">
    <property type="term" value="F:iron ion binding"/>
    <property type="evidence" value="ECO:0007669"/>
    <property type="project" value="InterPro"/>
</dbReference>
<dbReference type="GO" id="GO:0005739">
    <property type="term" value="C:mitochondrion"/>
    <property type="evidence" value="ECO:0007669"/>
    <property type="project" value="TreeGrafter"/>
</dbReference>
<dbReference type="FunFam" id="3.30.1370.70:FF:000001">
    <property type="entry name" value="NifU-like protein 4, mitochondrial"/>
    <property type="match status" value="1"/>
</dbReference>
<evidence type="ECO:0000259" key="3">
    <source>
        <dbReference type="SMART" id="SM00932"/>
    </source>
</evidence>
<dbReference type="RefSeq" id="XP_002422274.1">
    <property type="nucleotide sequence ID" value="XM_002422229.1"/>
</dbReference>
<organism evidence="5 6">
    <name type="scientific">Candida dubliniensis (strain CD36 / ATCC MYA-646 / CBS 7987 / NCPF 3949 / NRRL Y-17841)</name>
    <name type="common">Yeast</name>
    <dbReference type="NCBI Taxonomy" id="573826"/>
    <lineage>
        <taxon>Eukaryota</taxon>
        <taxon>Fungi</taxon>
        <taxon>Dikarya</taxon>
        <taxon>Ascomycota</taxon>
        <taxon>Saccharomycotina</taxon>
        <taxon>Pichiomycetes</taxon>
        <taxon>Debaryomycetaceae</taxon>
        <taxon>Candida/Lodderomyces clade</taxon>
        <taxon>Candida</taxon>
    </lineage>
</organism>
<dbReference type="InterPro" id="IPR034904">
    <property type="entry name" value="FSCA_dom_sf"/>
</dbReference>
<dbReference type="Gene3D" id="3.30.1370.70">
    <property type="entry name" value="Scaffold protein Nfu/NifU, N-terminal domain"/>
    <property type="match status" value="1"/>
</dbReference>
<dbReference type="eggNOG" id="KOG2358">
    <property type="taxonomic scope" value="Eukaryota"/>
</dbReference>
<dbReference type="CGD" id="CAL0000166399">
    <property type="gene designation" value="Cd36_33310"/>
</dbReference>
<feature type="compositionally biased region" description="Acidic residues" evidence="2">
    <location>
        <begin position="269"/>
        <end position="278"/>
    </location>
</feature>
<dbReference type="AlphaFoldDB" id="B9WMG5"/>